<evidence type="ECO:0000256" key="1">
    <source>
        <dbReference type="SAM" id="MobiDB-lite"/>
    </source>
</evidence>
<organism evidence="2 3">
    <name type="scientific">Xylaria grammica</name>
    <dbReference type="NCBI Taxonomy" id="363999"/>
    <lineage>
        <taxon>Eukaryota</taxon>
        <taxon>Fungi</taxon>
        <taxon>Dikarya</taxon>
        <taxon>Ascomycota</taxon>
        <taxon>Pezizomycotina</taxon>
        <taxon>Sordariomycetes</taxon>
        <taxon>Xylariomycetidae</taxon>
        <taxon>Xylariales</taxon>
        <taxon>Xylariaceae</taxon>
        <taxon>Xylaria</taxon>
    </lineage>
</organism>
<evidence type="ECO:0000313" key="2">
    <source>
        <dbReference type="EMBL" id="RWA06057.1"/>
    </source>
</evidence>
<proteinExistence type="predicted"/>
<dbReference type="AlphaFoldDB" id="A0A439CV99"/>
<name>A0A439CV99_9PEZI</name>
<protein>
    <submittedName>
        <fullName evidence="2">Uncharacterized protein</fullName>
    </submittedName>
</protein>
<feature type="compositionally biased region" description="Basic and acidic residues" evidence="1">
    <location>
        <begin position="45"/>
        <end position="59"/>
    </location>
</feature>
<accession>A0A439CV99</accession>
<keyword evidence="3" id="KW-1185">Reference proteome</keyword>
<reference evidence="2 3" key="1">
    <citation type="submission" date="2018-12" db="EMBL/GenBank/DDBJ databases">
        <title>Draft genome sequence of Xylaria grammica IHI A82.</title>
        <authorList>
            <person name="Buettner E."/>
            <person name="Kellner H."/>
        </authorList>
    </citation>
    <scope>NUCLEOTIDE SEQUENCE [LARGE SCALE GENOMIC DNA]</scope>
    <source>
        <strain evidence="2 3">IHI A82</strain>
    </source>
</reference>
<gene>
    <name evidence="2" type="ORF">EKO27_g9055</name>
</gene>
<comment type="caution">
    <text evidence="2">The sequence shown here is derived from an EMBL/GenBank/DDBJ whole genome shotgun (WGS) entry which is preliminary data.</text>
</comment>
<dbReference type="EMBL" id="RYZI01000372">
    <property type="protein sequence ID" value="RWA06057.1"/>
    <property type="molecule type" value="Genomic_DNA"/>
</dbReference>
<sequence length="70" mass="7573">MMAAVRDDESIPATRLKYTRVLCGVEEPNTTSTRPAAARALTAEQQRKRSNLEQGKGQEQRGASGKGGEI</sequence>
<feature type="region of interest" description="Disordered" evidence="1">
    <location>
        <begin position="26"/>
        <end position="70"/>
    </location>
</feature>
<evidence type="ECO:0000313" key="3">
    <source>
        <dbReference type="Proteomes" id="UP000286045"/>
    </source>
</evidence>
<dbReference type="Proteomes" id="UP000286045">
    <property type="component" value="Unassembled WGS sequence"/>
</dbReference>